<dbReference type="Pfam" id="PF03061">
    <property type="entry name" value="4HBT"/>
    <property type="match status" value="1"/>
</dbReference>
<dbReference type="Gene3D" id="3.10.129.10">
    <property type="entry name" value="Hotdog Thioesterase"/>
    <property type="match status" value="1"/>
</dbReference>
<dbReference type="InterPro" id="IPR029069">
    <property type="entry name" value="HotDog_dom_sf"/>
</dbReference>
<feature type="domain" description="Thioesterase" evidence="3">
    <location>
        <begin position="78"/>
        <end position="158"/>
    </location>
</feature>
<dbReference type="InterPro" id="IPR003736">
    <property type="entry name" value="PAAI_dom"/>
</dbReference>
<evidence type="ECO:0000313" key="4">
    <source>
        <dbReference type="EMBL" id="MFC0580928.1"/>
    </source>
</evidence>
<dbReference type="Proteomes" id="UP001589862">
    <property type="component" value="Unassembled WGS sequence"/>
</dbReference>
<evidence type="ECO:0000256" key="1">
    <source>
        <dbReference type="ARBA" id="ARBA00008324"/>
    </source>
</evidence>
<organism evidence="4 5">
    <name type="scientific">Micrococcoides hystricis</name>
    <dbReference type="NCBI Taxonomy" id="1572761"/>
    <lineage>
        <taxon>Bacteria</taxon>
        <taxon>Bacillati</taxon>
        <taxon>Actinomycetota</taxon>
        <taxon>Actinomycetes</taxon>
        <taxon>Micrococcales</taxon>
        <taxon>Micrococcaceae</taxon>
        <taxon>Micrococcoides</taxon>
    </lineage>
</organism>
<dbReference type="NCBIfam" id="TIGR00369">
    <property type="entry name" value="unchar_dom_1"/>
    <property type="match status" value="1"/>
</dbReference>
<keyword evidence="2" id="KW-0378">Hydrolase</keyword>
<proteinExistence type="inferred from homology"/>
<dbReference type="InterPro" id="IPR006683">
    <property type="entry name" value="Thioestr_dom"/>
</dbReference>
<gene>
    <name evidence="4" type="ORF">ACFFFR_00810</name>
</gene>
<reference evidence="4 5" key="1">
    <citation type="submission" date="2024-09" db="EMBL/GenBank/DDBJ databases">
        <authorList>
            <person name="Sun Q."/>
            <person name="Mori K."/>
        </authorList>
    </citation>
    <scope>NUCLEOTIDE SEQUENCE [LARGE SCALE GENOMIC DNA]</scope>
    <source>
        <strain evidence="4 5">NCAIM B.02604</strain>
    </source>
</reference>
<evidence type="ECO:0000259" key="3">
    <source>
        <dbReference type="Pfam" id="PF03061"/>
    </source>
</evidence>
<evidence type="ECO:0000313" key="5">
    <source>
        <dbReference type="Proteomes" id="UP001589862"/>
    </source>
</evidence>
<dbReference type="PANTHER" id="PTHR43240:SF5">
    <property type="entry name" value="1,4-DIHYDROXY-2-NAPHTHOYL-COA THIOESTERASE 1"/>
    <property type="match status" value="1"/>
</dbReference>
<dbReference type="EMBL" id="JBHLUB010000001">
    <property type="protein sequence ID" value="MFC0580928.1"/>
    <property type="molecule type" value="Genomic_DNA"/>
</dbReference>
<protein>
    <submittedName>
        <fullName evidence="4">Hotdog fold thioesterase</fullName>
    </submittedName>
</protein>
<comment type="similarity">
    <text evidence="1">Belongs to the thioesterase PaaI family.</text>
</comment>
<comment type="caution">
    <text evidence="4">The sequence shown here is derived from an EMBL/GenBank/DDBJ whole genome shotgun (WGS) entry which is preliminary data.</text>
</comment>
<dbReference type="CDD" id="cd03443">
    <property type="entry name" value="PaaI_thioesterase"/>
    <property type="match status" value="1"/>
</dbReference>
<dbReference type="RefSeq" id="WP_377457352.1">
    <property type="nucleotide sequence ID" value="NZ_JBHLUB010000001.1"/>
</dbReference>
<sequence length="173" mass="18695">MSATEPTPLAYYPGVTPTNTDEERRARLAAANVPEQMWDYMGKFGVSPLAAKMGLIYHTMTVELLSASVPVAGNEQNMGIFHGGAHLVLAETLGSVATVMHAFTLGDETVTGVVGTEINASHTRAATEGRVLAECRPIRLGRNLCTHEIVMSDDQGRRLSTARMTNMILRKKP</sequence>
<evidence type="ECO:0000256" key="2">
    <source>
        <dbReference type="ARBA" id="ARBA00022801"/>
    </source>
</evidence>
<name>A0ABV6P784_9MICC</name>
<dbReference type="PANTHER" id="PTHR43240">
    <property type="entry name" value="1,4-DIHYDROXY-2-NAPHTHOYL-COA THIOESTERASE 1"/>
    <property type="match status" value="1"/>
</dbReference>
<accession>A0ABV6P784</accession>
<dbReference type="SUPFAM" id="SSF54637">
    <property type="entry name" value="Thioesterase/thiol ester dehydrase-isomerase"/>
    <property type="match status" value="1"/>
</dbReference>
<keyword evidence="5" id="KW-1185">Reference proteome</keyword>